<reference evidence="1 2" key="1">
    <citation type="submission" date="2013-07" db="EMBL/GenBank/DDBJ databases">
        <authorList>
            <person name="Weinstock G."/>
            <person name="Sodergren E."/>
            <person name="Wylie T."/>
            <person name="Fulton L."/>
            <person name="Fulton R."/>
            <person name="Fronick C."/>
            <person name="O'Laughlin M."/>
            <person name="Godfrey J."/>
            <person name="Miner T."/>
            <person name="Herter B."/>
            <person name="Appelbaum E."/>
            <person name="Cordes M."/>
            <person name="Lek S."/>
            <person name="Wollam A."/>
            <person name="Pepin K.H."/>
            <person name="Palsikar V.B."/>
            <person name="Mitreva M."/>
            <person name="Wilson R.K."/>
        </authorList>
    </citation>
    <scope>NUCLEOTIDE SEQUENCE [LARGE SCALE GENOMIC DNA]</scope>
    <source>
        <strain evidence="1 2">ATCC 14940</strain>
    </source>
</reference>
<protein>
    <submittedName>
        <fullName evidence="1">Uncharacterized protein</fullName>
    </submittedName>
</protein>
<sequence length="52" mass="6081">MLPFTGCIPWGVPVRRPVKTAYNLFSVYHFGREYGRGKRKTRPDNRSRPDLS</sequence>
<organism evidence="1 2">
    <name type="scientific">[Clostridium] symbiosum ATCC 14940</name>
    <dbReference type="NCBI Taxonomy" id="411472"/>
    <lineage>
        <taxon>Bacteria</taxon>
        <taxon>Bacillati</taxon>
        <taxon>Bacillota</taxon>
        <taxon>Clostridia</taxon>
        <taxon>Lachnospirales</taxon>
        <taxon>Lachnospiraceae</taxon>
        <taxon>Otoolea</taxon>
    </lineage>
</organism>
<dbReference type="Proteomes" id="UP000016491">
    <property type="component" value="Unassembled WGS sequence"/>
</dbReference>
<gene>
    <name evidence="1" type="ORF">CLOSYM_02060</name>
</gene>
<dbReference type="EMBL" id="AWSU01000157">
    <property type="protein sequence ID" value="ERI77368.1"/>
    <property type="molecule type" value="Genomic_DNA"/>
</dbReference>
<proteinExistence type="predicted"/>
<evidence type="ECO:0000313" key="1">
    <source>
        <dbReference type="EMBL" id="ERI77368.1"/>
    </source>
</evidence>
<comment type="caution">
    <text evidence="1">The sequence shown here is derived from an EMBL/GenBank/DDBJ whole genome shotgun (WGS) entry which is preliminary data.</text>
</comment>
<evidence type="ECO:0000313" key="2">
    <source>
        <dbReference type="Proteomes" id="UP000016491"/>
    </source>
</evidence>
<name>A0ABC9TYM6_CLOSY</name>
<accession>A0ABC9TYM6</accession>
<dbReference type="AlphaFoldDB" id="A0ABC9TYM6"/>